<accession>A0A392TZN4</accession>
<feature type="non-terminal residue" evidence="1">
    <location>
        <position position="43"/>
    </location>
</feature>
<protein>
    <submittedName>
        <fullName evidence="1">Uncharacterized protein</fullName>
    </submittedName>
</protein>
<dbReference type="Proteomes" id="UP000265520">
    <property type="component" value="Unassembled WGS sequence"/>
</dbReference>
<sequence length="43" mass="4642">MRALQRALTNLPVLEWSPSEAFGRQATCVASGRQLSPITGQLS</sequence>
<evidence type="ECO:0000313" key="2">
    <source>
        <dbReference type="Proteomes" id="UP000265520"/>
    </source>
</evidence>
<reference evidence="1 2" key="1">
    <citation type="journal article" date="2018" name="Front. Plant Sci.">
        <title>Red Clover (Trifolium pratense) and Zigzag Clover (T. medium) - A Picture of Genomic Similarities and Differences.</title>
        <authorList>
            <person name="Dluhosova J."/>
            <person name="Istvanek J."/>
            <person name="Nedelnik J."/>
            <person name="Repkova J."/>
        </authorList>
    </citation>
    <scope>NUCLEOTIDE SEQUENCE [LARGE SCALE GENOMIC DNA]</scope>
    <source>
        <strain evidence="2">cv. 10/8</strain>
        <tissue evidence="1">Leaf</tissue>
    </source>
</reference>
<name>A0A392TZN4_9FABA</name>
<dbReference type="EMBL" id="LXQA010680311">
    <property type="protein sequence ID" value="MCI65690.1"/>
    <property type="molecule type" value="Genomic_DNA"/>
</dbReference>
<keyword evidence="2" id="KW-1185">Reference proteome</keyword>
<evidence type="ECO:0000313" key="1">
    <source>
        <dbReference type="EMBL" id="MCI65690.1"/>
    </source>
</evidence>
<dbReference type="AlphaFoldDB" id="A0A392TZN4"/>
<organism evidence="1 2">
    <name type="scientific">Trifolium medium</name>
    <dbReference type="NCBI Taxonomy" id="97028"/>
    <lineage>
        <taxon>Eukaryota</taxon>
        <taxon>Viridiplantae</taxon>
        <taxon>Streptophyta</taxon>
        <taxon>Embryophyta</taxon>
        <taxon>Tracheophyta</taxon>
        <taxon>Spermatophyta</taxon>
        <taxon>Magnoliopsida</taxon>
        <taxon>eudicotyledons</taxon>
        <taxon>Gunneridae</taxon>
        <taxon>Pentapetalae</taxon>
        <taxon>rosids</taxon>
        <taxon>fabids</taxon>
        <taxon>Fabales</taxon>
        <taxon>Fabaceae</taxon>
        <taxon>Papilionoideae</taxon>
        <taxon>50 kb inversion clade</taxon>
        <taxon>NPAAA clade</taxon>
        <taxon>Hologalegina</taxon>
        <taxon>IRL clade</taxon>
        <taxon>Trifolieae</taxon>
        <taxon>Trifolium</taxon>
    </lineage>
</organism>
<comment type="caution">
    <text evidence="1">The sequence shown here is derived from an EMBL/GenBank/DDBJ whole genome shotgun (WGS) entry which is preliminary data.</text>
</comment>
<proteinExistence type="predicted"/>